<feature type="non-terminal residue" evidence="2">
    <location>
        <position position="66"/>
    </location>
</feature>
<evidence type="ECO:0000313" key="3">
    <source>
        <dbReference type="Proteomes" id="UP000335636"/>
    </source>
</evidence>
<organism evidence="2 3">
    <name type="scientific">Marmota monax</name>
    <name type="common">Woodchuck</name>
    <dbReference type="NCBI Taxonomy" id="9995"/>
    <lineage>
        <taxon>Eukaryota</taxon>
        <taxon>Metazoa</taxon>
        <taxon>Chordata</taxon>
        <taxon>Craniata</taxon>
        <taxon>Vertebrata</taxon>
        <taxon>Euteleostomi</taxon>
        <taxon>Mammalia</taxon>
        <taxon>Eutheria</taxon>
        <taxon>Euarchontoglires</taxon>
        <taxon>Glires</taxon>
        <taxon>Rodentia</taxon>
        <taxon>Sciuromorpha</taxon>
        <taxon>Sciuridae</taxon>
        <taxon>Xerinae</taxon>
        <taxon>Marmotini</taxon>
        <taxon>Marmota</taxon>
    </lineage>
</organism>
<keyword evidence="3" id="KW-1185">Reference proteome</keyword>
<dbReference type="EMBL" id="CABDUW010000079">
    <property type="protein sequence ID" value="VTJ57367.1"/>
    <property type="molecule type" value="Genomic_DNA"/>
</dbReference>
<proteinExistence type="predicted"/>
<gene>
    <name evidence="2" type="ORF">MONAX_5E037603</name>
</gene>
<feature type="compositionally biased region" description="Basic and acidic residues" evidence="1">
    <location>
        <begin position="11"/>
        <end position="22"/>
    </location>
</feature>
<name>A0A5E4AJ08_MARMO</name>
<accession>A0A5E4AJ08</accession>
<dbReference type="AlphaFoldDB" id="A0A5E4AJ08"/>
<comment type="caution">
    <text evidence="2">The sequence shown here is derived from an EMBL/GenBank/DDBJ whole genome shotgun (WGS) entry which is preliminary data.</text>
</comment>
<feature type="region of interest" description="Disordered" evidence="1">
    <location>
        <begin position="1"/>
        <end position="66"/>
    </location>
</feature>
<protein>
    <submittedName>
        <fullName evidence="2">Uncharacterized protein</fullName>
    </submittedName>
</protein>
<sequence length="66" mass="6985">MGTGGEEEKTEEGVKSDRRQEATKTGNHRGGLRSMRLGTSDTRGGPVVTSEKWGRGPLGVRVSLGS</sequence>
<dbReference type="Proteomes" id="UP000335636">
    <property type="component" value="Unassembled WGS sequence"/>
</dbReference>
<evidence type="ECO:0000313" key="2">
    <source>
        <dbReference type="EMBL" id="VTJ57367.1"/>
    </source>
</evidence>
<reference evidence="2" key="1">
    <citation type="submission" date="2019-04" db="EMBL/GenBank/DDBJ databases">
        <authorList>
            <person name="Alioto T."/>
            <person name="Alioto T."/>
        </authorList>
    </citation>
    <scope>NUCLEOTIDE SEQUENCE [LARGE SCALE GENOMIC DNA]</scope>
</reference>
<evidence type="ECO:0000256" key="1">
    <source>
        <dbReference type="SAM" id="MobiDB-lite"/>
    </source>
</evidence>